<accession>A0AB33GLK5</accession>
<protein>
    <submittedName>
        <fullName evidence="1">Uncharacterized protein</fullName>
    </submittedName>
</protein>
<reference evidence="1 2" key="1">
    <citation type="submission" date="2018-07" db="EMBL/GenBank/DDBJ databases">
        <title>Complete genome of the Arcobacter bivalviorum type strain LMG 26154.</title>
        <authorList>
            <person name="Miller W.G."/>
            <person name="Yee E."/>
            <person name="Bono J.L."/>
        </authorList>
    </citation>
    <scope>NUCLEOTIDE SEQUENCE [LARGE SCALE GENOMIC DNA]</scope>
    <source>
        <strain evidence="1 2">LMG 26154</strain>
    </source>
</reference>
<proteinExistence type="predicted"/>
<dbReference type="Proteomes" id="UP000253850">
    <property type="component" value="Chromosome"/>
</dbReference>
<dbReference type="EMBL" id="CP031217">
    <property type="protein sequence ID" value="AXH12224.1"/>
    <property type="molecule type" value="Genomic_DNA"/>
</dbReference>
<evidence type="ECO:0000313" key="2">
    <source>
        <dbReference type="Proteomes" id="UP000253850"/>
    </source>
</evidence>
<gene>
    <name evidence="1" type="ORF">ABIV_1224</name>
</gene>
<name>A0AB33GLK5_9BACT</name>
<evidence type="ECO:0000313" key="1">
    <source>
        <dbReference type="EMBL" id="AXH12224.1"/>
    </source>
</evidence>
<organism evidence="1 2">
    <name type="scientific">Halarcobacter bivalviorum</name>
    <dbReference type="NCBI Taxonomy" id="663364"/>
    <lineage>
        <taxon>Bacteria</taxon>
        <taxon>Pseudomonadati</taxon>
        <taxon>Campylobacterota</taxon>
        <taxon>Epsilonproteobacteria</taxon>
        <taxon>Campylobacterales</taxon>
        <taxon>Arcobacteraceae</taxon>
        <taxon>Halarcobacter</taxon>
    </lineage>
</organism>
<dbReference type="KEGG" id="hbv:ABIV_1224"/>
<dbReference type="RefSeq" id="WP_162917982.1">
    <property type="nucleotide sequence ID" value="NZ_CP031217.1"/>
</dbReference>
<sequence>MIKNLDLLKEVSFNQEKDLQEANRMLIEVQKSDLPQKDKELKTKVLKDIIRNIKEVF</sequence>
<dbReference type="AlphaFoldDB" id="A0AB33GLK5"/>